<accession>Q1YSI4</accession>
<dbReference type="InterPro" id="IPR050983">
    <property type="entry name" value="GST_Omega/HSP26"/>
</dbReference>
<dbReference type="InterPro" id="IPR036282">
    <property type="entry name" value="Glutathione-S-Trfase_C_sf"/>
</dbReference>
<dbReference type="SUPFAM" id="SSF47616">
    <property type="entry name" value="GST C-terminal domain-like"/>
    <property type="match status" value="1"/>
</dbReference>
<proteinExistence type="predicted"/>
<dbReference type="GO" id="GO:0005737">
    <property type="term" value="C:cytoplasm"/>
    <property type="evidence" value="ECO:0007669"/>
    <property type="project" value="TreeGrafter"/>
</dbReference>
<dbReference type="PROSITE" id="PS50404">
    <property type="entry name" value="GST_NTER"/>
    <property type="match status" value="1"/>
</dbReference>
<dbReference type="eggNOG" id="COG0625">
    <property type="taxonomic scope" value="Bacteria"/>
</dbReference>
<evidence type="ECO:0000313" key="3">
    <source>
        <dbReference type="Proteomes" id="UP000005555"/>
    </source>
</evidence>
<dbReference type="HOGENOM" id="CLU_011226_12_2_6"/>
<reference evidence="2 3" key="1">
    <citation type="submission" date="2006-03" db="EMBL/GenBank/DDBJ databases">
        <authorList>
            <person name="Giovannoni S.J."/>
            <person name="Cho J.-C."/>
            <person name="Ferriera S."/>
            <person name="Johnson J."/>
            <person name="Kravitz S."/>
            <person name="Halpern A."/>
            <person name="Remington K."/>
            <person name="Beeson K."/>
            <person name="Tran B."/>
            <person name="Rogers Y.-H."/>
            <person name="Friedman R."/>
            <person name="Venter J.C."/>
        </authorList>
    </citation>
    <scope>NUCLEOTIDE SEQUENCE [LARGE SCALE GENOMIC DNA]</scope>
    <source>
        <strain evidence="2 3">HTCC2207</strain>
    </source>
</reference>
<evidence type="ECO:0000259" key="1">
    <source>
        <dbReference type="PROSITE" id="PS50404"/>
    </source>
</evidence>
<comment type="caution">
    <text evidence="2">The sequence shown here is derived from an EMBL/GenBank/DDBJ whole genome shotgun (WGS) entry which is preliminary data.</text>
</comment>
<feature type="domain" description="GST N-terminal" evidence="1">
    <location>
        <begin position="4"/>
        <end position="82"/>
    </location>
</feature>
<dbReference type="Gene3D" id="3.40.30.10">
    <property type="entry name" value="Glutaredoxin"/>
    <property type="match status" value="1"/>
</dbReference>
<dbReference type="PROSITE" id="PS51354">
    <property type="entry name" value="GLUTAREDOXIN_2"/>
    <property type="match status" value="1"/>
</dbReference>
<dbReference type="InterPro" id="IPR004045">
    <property type="entry name" value="Glutathione_S-Trfase_N"/>
</dbReference>
<dbReference type="PANTHER" id="PTHR43968:SF6">
    <property type="entry name" value="GLUTATHIONE S-TRANSFERASE OMEGA"/>
    <property type="match status" value="1"/>
</dbReference>
<dbReference type="OrthoDB" id="9799538at2"/>
<sequence>MRQSSVILYDKDECPFCWKVRLALTTKSLQVEHITIDTENKPADFLALSPTGKVPLLISNGELISESSVIIETLELWQPNPILLGKHPQERERIATLNHYSDTVVGPAIRDAIFTQRGHPSSQWDMDAIEQSKRNWSDCLAWLNNQFEPSDPSRPAFLSCFSLAECALLPRFAIASAYGLHQVKEFPELQRWFDYHRQQPYFVTTAPAVFYD</sequence>
<evidence type="ECO:0000313" key="2">
    <source>
        <dbReference type="EMBL" id="EAS47222.1"/>
    </source>
</evidence>
<dbReference type="SFLD" id="SFLDS00019">
    <property type="entry name" value="Glutathione_Transferase_(cytos"/>
    <property type="match status" value="1"/>
</dbReference>
<dbReference type="Pfam" id="PF13417">
    <property type="entry name" value="GST_N_3"/>
    <property type="match status" value="1"/>
</dbReference>
<dbReference type="SUPFAM" id="SSF52833">
    <property type="entry name" value="Thioredoxin-like"/>
    <property type="match status" value="1"/>
</dbReference>
<dbReference type="AlphaFoldDB" id="Q1YSI4"/>
<dbReference type="EMBL" id="AAPI01000003">
    <property type="protein sequence ID" value="EAS47222.1"/>
    <property type="molecule type" value="Genomic_DNA"/>
</dbReference>
<dbReference type="STRING" id="314287.GB2207_11413"/>
<dbReference type="CDD" id="cd00570">
    <property type="entry name" value="GST_N_family"/>
    <property type="match status" value="1"/>
</dbReference>
<dbReference type="PANTHER" id="PTHR43968">
    <property type="match status" value="1"/>
</dbReference>
<dbReference type="CDD" id="cd00299">
    <property type="entry name" value="GST_C_family"/>
    <property type="match status" value="1"/>
</dbReference>
<dbReference type="SFLD" id="SFLDG00358">
    <property type="entry name" value="Main_(cytGST)"/>
    <property type="match status" value="1"/>
</dbReference>
<dbReference type="InterPro" id="IPR011767">
    <property type="entry name" value="GLR_AS"/>
</dbReference>
<dbReference type="Proteomes" id="UP000005555">
    <property type="component" value="Unassembled WGS sequence"/>
</dbReference>
<dbReference type="Gene3D" id="1.20.1050.10">
    <property type="match status" value="1"/>
</dbReference>
<dbReference type="PROSITE" id="PS00195">
    <property type="entry name" value="GLUTAREDOXIN_1"/>
    <property type="match status" value="1"/>
</dbReference>
<dbReference type="InterPro" id="IPR040079">
    <property type="entry name" value="Glutathione_S-Trfase"/>
</dbReference>
<keyword evidence="3" id="KW-1185">Reference proteome</keyword>
<gene>
    <name evidence="2" type="ORF">GB2207_11413</name>
</gene>
<organism evidence="2 3">
    <name type="scientific">gamma proteobacterium HTCC2207</name>
    <dbReference type="NCBI Taxonomy" id="314287"/>
    <lineage>
        <taxon>Bacteria</taxon>
        <taxon>Pseudomonadati</taxon>
        <taxon>Pseudomonadota</taxon>
        <taxon>Gammaproteobacteria</taxon>
        <taxon>Cellvibrionales</taxon>
        <taxon>Porticoccaceae</taxon>
        <taxon>SAR92 clade</taxon>
    </lineage>
</organism>
<protein>
    <submittedName>
        <fullName evidence="2">Stringent starvation protein A</fullName>
    </submittedName>
</protein>
<name>Q1YSI4_9GAMM</name>
<dbReference type="InterPro" id="IPR036249">
    <property type="entry name" value="Thioredoxin-like_sf"/>
</dbReference>